<sequence length="54" mass="5895">MLSTGGTFHRLLMLCVIFIVTRSSIPMSNPCGILRNVSSPEGGVEKRLDGRYAL</sequence>
<evidence type="ECO:0000313" key="1">
    <source>
        <dbReference type="EMBL" id="BAU97459.1"/>
    </source>
</evidence>
<organism evidence="1 2">
    <name type="scientific">Corynebacterium suranareeae</name>
    <dbReference type="NCBI Taxonomy" id="2506452"/>
    <lineage>
        <taxon>Bacteria</taxon>
        <taxon>Bacillati</taxon>
        <taxon>Actinomycetota</taxon>
        <taxon>Actinomycetes</taxon>
        <taxon>Mycobacteriales</taxon>
        <taxon>Corynebacteriaceae</taxon>
        <taxon>Corynebacterium</taxon>
    </lineage>
</organism>
<dbReference type="AlphaFoldDB" id="A0A169SDQ4"/>
<dbReference type="EMBL" id="AP017369">
    <property type="protein sequence ID" value="BAU97459.1"/>
    <property type="molecule type" value="Genomic_DNA"/>
</dbReference>
<name>A0A169SDQ4_9CORY</name>
<dbReference type="KEGG" id="csur:N24_3197"/>
<gene>
    <name evidence="1" type="ORF">N24_3197</name>
</gene>
<proteinExistence type="predicted"/>
<protein>
    <submittedName>
        <fullName evidence="1">Uncharacterized protein</fullName>
    </submittedName>
</protein>
<evidence type="ECO:0000313" key="2">
    <source>
        <dbReference type="Proteomes" id="UP000218244"/>
    </source>
</evidence>
<dbReference type="Proteomes" id="UP000218244">
    <property type="component" value="Chromosome"/>
</dbReference>
<keyword evidence="2" id="KW-1185">Reference proteome</keyword>
<reference evidence="1 2" key="1">
    <citation type="submission" date="2016-02" db="EMBL/GenBank/DDBJ databases">
        <title>Corynebacterium glutamicum N24 whole genome sequencing project.</title>
        <authorList>
            <person name="Matsutani M."/>
            <person name="Nangtapong N."/>
            <person name="Yakushi T."/>
            <person name="Matsushita K."/>
        </authorList>
    </citation>
    <scope>NUCLEOTIDE SEQUENCE [LARGE SCALE GENOMIC DNA]</scope>
    <source>
        <strain evidence="1 2">N24</strain>
    </source>
</reference>
<accession>A0A169SDQ4</accession>